<keyword evidence="3" id="KW-1185">Reference proteome</keyword>
<evidence type="ECO:0000256" key="1">
    <source>
        <dbReference type="SAM" id="MobiDB-lite"/>
    </source>
</evidence>
<protein>
    <submittedName>
        <fullName evidence="2">Uncharacterized protein</fullName>
    </submittedName>
</protein>
<gene>
    <name evidence="2" type="ORF">WJX84_007644</name>
</gene>
<evidence type="ECO:0000313" key="3">
    <source>
        <dbReference type="Proteomes" id="UP001485043"/>
    </source>
</evidence>
<proteinExistence type="predicted"/>
<evidence type="ECO:0000313" key="2">
    <source>
        <dbReference type="EMBL" id="KAK9851887.1"/>
    </source>
</evidence>
<name>A0AAW1SPJ3_9CHLO</name>
<feature type="region of interest" description="Disordered" evidence="1">
    <location>
        <begin position="82"/>
        <end position="109"/>
    </location>
</feature>
<dbReference type="EMBL" id="JALJOV010001217">
    <property type="protein sequence ID" value="KAK9851887.1"/>
    <property type="molecule type" value="Genomic_DNA"/>
</dbReference>
<comment type="caution">
    <text evidence="2">The sequence shown here is derived from an EMBL/GenBank/DDBJ whole genome shotgun (WGS) entry which is preliminary data.</text>
</comment>
<dbReference type="Proteomes" id="UP001485043">
    <property type="component" value="Unassembled WGS sequence"/>
</dbReference>
<organism evidence="2 3">
    <name type="scientific">Apatococcus fuscideae</name>
    <dbReference type="NCBI Taxonomy" id="2026836"/>
    <lineage>
        <taxon>Eukaryota</taxon>
        <taxon>Viridiplantae</taxon>
        <taxon>Chlorophyta</taxon>
        <taxon>core chlorophytes</taxon>
        <taxon>Trebouxiophyceae</taxon>
        <taxon>Chlorellales</taxon>
        <taxon>Chlorellaceae</taxon>
        <taxon>Apatococcus</taxon>
    </lineage>
</organism>
<dbReference type="Gene3D" id="1.10.287.1060">
    <property type="entry name" value="ESAT-6-like"/>
    <property type="match status" value="1"/>
</dbReference>
<accession>A0AAW1SPJ3</accession>
<reference evidence="2 3" key="1">
    <citation type="journal article" date="2024" name="Nat. Commun.">
        <title>Phylogenomics reveals the evolutionary origins of lichenization in chlorophyte algae.</title>
        <authorList>
            <person name="Puginier C."/>
            <person name="Libourel C."/>
            <person name="Otte J."/>
            <person name="Skaloud P."/>
            <person name="Haon M."/>
            <person name="Grisel S."/>
            <person name="Petersen M."/>
            <person name="Berrin J.G."/>
            <person name="Delaux P.M."/>
            <person name="Dal Grande F."/>
            <person name="Keller J."/>
        </authorList>
    </citation>
    <scope>NUCLEOTIDE SEQUENCE [LARGE SCALE GENOMIC DNA]</scope>
    <source>
        <strain evidence="2 3">SAG 2523</strain>
    </source>
</reference>
<sequence>MQSESLRQPQHLRQPILSKLLAVLQAGAATAGPCRIEDIASSVLPLDNQNSGARTVEAIQKLGETEELLMKRRTLLEKKCAQEAERAREQMKAKNKRGKTLPDLGPCPA</sequence>
<feature type="compositionally biased region" description="Basic and acidic residues" evidence="1">
    <location>
        <begin position="82"/>
        <end position="92"/>
    </location>
</feature>
<dbReference type="AlphaFoldDB" id="A0AAW1SPJ3"/>